<dbReference type="PROSITE" id="PS50883">
    <property type="entry name" value="EAL"/>
    <property type="match status" value="1"/>
</dbReference>
<evidence type="ECO:0000259" key="3">
    <source>
        <dbReference type="PROSITE" id="PS50883"/>
    </source>
</evidence>
<comment type="caution">
    <text evidence="5">The sequence shown here is derived from an EMBL/GenBank/DDBJ whole genome shotgun (WGS) entry which is preliminary data.</text>
</comment>
<gene>
    <name evidence="5" type="ORF">Q8X39_03530</name>
</gene>
<keyword evidence="6" id="KW-1185">Reference proteome</keyword>
<dbReference type="InterPro" id="IPR001633">
    <property type="entry name" value="EAL_dom"/>
</dbReference>
<dbReference type="Pfam" id="PF13426">
    <property type="entry name" value="PAS_9"/>
    <property type="match status" value="1"/>
</dbReference>
<protein>
    <submittedName>
        <fullName evidence="5">EAL domain-containing protein</fullName>
    </submittedName>
</protein>
<dbReference type="SUPFAM" id="SSF55785">
    <property type="entry name" value="PYP-like sensor domain (PAS domain)"/>
    <property type="match status" value="1"/>
</dbReference>
<dbReference type="SUPFAM" id="SSF141868">
    <property type="entry name" value="EAL domain-like"/>
    <property type="match status" value="1"/>
</dbReference>
<dbReference type="PANTHER" id="PTHR44757:SF2">
    <property type="entry name" value="BIOFILM ARCHITECTURE MAINTENANCE PROTEIN MBAA"/>
    <property type="match status" value="1"/>
</dbReference>
<feature type="domain" description="PAS" evidence="2">
    <location>
        <begin position="253"/>
        <end position="307"/>
    </location>
</feature>
<dbReference type="Gene3D" id="3.20.20.450">
    <property type="entry name" value="EAL domain"/>
    <property type="match status" value="1"/>
</dbReference>
<dbReference type="PROSITE" id="PS50112">
    <property type="entry name" value="PAS"/>
    <property type="match status" value="1"/>
</dbReference>
<proteinExistence type="predicted"/>
<evidence type="ECO:0000313" key="6">
    <source>
        <dbReference type="Proteomes" id="UP001235760"/>
    </source>
</evidence>
<feature type="domain" description="EAL" evidence="3">
    <location>
        <begin position="574"/>
        <end position="828"/>
    </location>
</feature>
<sequence>MSVSETAPALAAASTSRVRRLWLPVLSLLVVAIVVGIGWLQHTQWHRFEATVSESRAGVEWDLFQLQAERYKMLAKLNEALLTRGDPAVMDSVVLRHEVLISRLEIMRSGSGPRASFRFPENRPFFDLMEAYAHAGDAYFGLNGDTPAFDEGRVRGLRDALEAMSGPVQDVILNINTIHNDQARMRGEQLRRQAVVSGLTSMALAVLVGAMGLIALRQLTRVRENNVELIQVQDQLKEALVRAEIGNEALSASERRLKGLIDTAKDAIVSIDQSQRVIVFNSAAEHMFGRSAVDMIGRPLDMLLPESTRGRHHGFVARFGQNGSTPRAMSSMGGLTAVRASGEVFPIEASISASDASGQLTYLVIIRDVTERERAFRALQESENSLREAQGRVRQLAYFDSLTKIPNRACFVEEVAGLLREAIERSSLGAALLIDLDNFKAINDNWGHRSGDKLLVEMARRIVSTVPVDAFVARLGGDEFIVVLTGLGPDAQAATARVREICRALLPSLSAPCVLDEREHVCSASIGVALFGDAPLLADELLSRADSAMYQAKADGRNDFRFFDQRLQARLAGLSEMEADLRLAIGRGELQLHYQPQVDGDGAVIGVEALVRWFHPVRGAVSPGEFIPIAESSGHILQLGPWVMQTACETLAAWAHDEVTAALSMAVNVSARQFHHPEFVNQVIAALRLSGANPMRLKLELTESVLAQDLGVIAQKMSALKALGVTFSLDDFGTGYSSLAYLKRLPLDQIKIDRGFVRGLPGNANDAAIVRTVIALGQQLGFEIIAEGVETDEQLDFLCRHGCQLYQGYLFGRPVPLHALLPVHDETPVPANG</sequence>
<dbReference type="RefSeq" id="WP_305748225.1">
    <property type="nucleotide sequence ID" value="NZ_JAUZEE010000001.1"/>
</dbReference>
<keyword evidence="1" id="KW-0472">Membrane</keyword>
<dbReference type="Proteomes" id="UP001235760">
    <property type="component" value="Unassembled WGS sequence"/>
</dbReference>
<dbReference type="InterPro" id="IPR043128">
    <property type="entry name" value="Rev_trsase/Diguanyl_cyclase"/>
</dbReference>
<dbReference type="InterPro" id="IPR000160">
    <property type="entry name" value="GGDEF_dom"/>
</dbReference>
<dbReference type="Pfam" id="PF00990">
    <property type="entry name" value="GGDEF"/>
    <property type="match status" value="1"/>
</dbReference>
<dbReference type="Gene3D" id="3.30.450.20">
    <property type="entry name" value="PAS domain"/>
    <property type="match status" value="1"/>
</dbReference>
<dbReference type="PANTHER" id="PTHR44757">
    <property type="entry name" value="DIGUANYLATE CYCLASE DGCP"/>
    <property type="match status" value="1"/>
</dbReference>
<dbReference type="CDD" id="cd00130">
    <property type="entry name" value="PAS"/>
    <property type="match status" value="1"/>
</dbReference>
<dbReference type="SUPFAM" id="SSF55073">
    <property type="entry name" value="Nucleotide cyclase"/>
    <property type="match status" value="1"/>
</dbReference>
<dbReference type="SMART" id="SM00267">
    <property type="entry name" value="GGDEF"/>
    <property type="match status" value="1"/>
</dbReference>
<name>A0ABT9FZP9_LEPDI</name>
<dbReference type="EMBL" id="JAUZEE010000001">
    <property type="protein sequence ID" value="MDP4299693.1"/>
    <property type="molecule type" value="Genomic_DNA"/>
</dbReference>
<feature type="domain" description="GGDEF" evidence="4">
    <location>
        <begin position="427"/>
        <end position="565"/>
    </location>
</feature>
<dbReference type="NCBIfam" id="TIGR00229">
    <property type="entry name" value="sensory_box"/>
    <property type="match status" value="1"/>
</dbReference>
<dbReference type="InterPro" id="IPR035965">
    <property type="entry name" value="PAS-like_dom_sf"/>
</dbReference>
<dbReference type="SMART" id="SM00091">
    <property type="entry name" value="PAS"/>
    <property type="match status" value="1"/>
</dbReference>
<dbReference type="PROSITE" id="PS50887">
    <property type="entry name" value="GGDEF"/>
    <property type="match status" value="1"/>
</dbReference>
<feature type="transmembrane region" description="Helical" evidence="1">
    <location>
        <begin position="194"/>
        <end position="216"/>
    </location>
</feature>
<keyword evidence="1" id="KW-0812">Transmembrane</keyword>
<dbReference type="InterPro" id="IPR052155">
    <property type="entry name" value="Biofilm_reg_signaling"/>
</dbReference>
<dbReference type="InterPro" id="IPR000014">
    <property type="entry name" value="PAS"/>
</dbReference>
<evidence type="ECO:0000256" key="1">
    <source>
        <dbReference type="SAM" id="Phobius"/>
    </source>
</evidence>
<dbReference type="NCBIfam" id="TIGR00254">
    <property type="entry name" value="GGDEF"/>
    <property type="match status" value="1"/>
</dbReference>
<evidence type="ECO:0000259" key="4">
    <source>
        <dbReference type="PROSITE" id="PS50887"/>
    </source>
</evidence>
<keyword evidence="1" id="KW-1133">Transmembrane helix</keyword>
<dbReference type="InterPro" id="IPR029787">
    <property type="entry name" value="Nucleotide_cyclase"/>
</dbReference>
<feature type="transmembrane region" description="Helical" evidence="1">
    <location>
        <begin position="21"/>
        <end position="40"/>
    </location>
</feature>
<dbReference type="Pfam" id="PF00563">
    <property type="entry name" value="EAL"/>
    <property type="match status" value="1"/>
</dbReference>
<dbReference type="Gene3D" id="3.30.70.270">
    <property type="match status" value="1"/>
</dbReference>
<evidence type="ECO:0000259" key="2">
    <source>
        <dbReference type="PROSITE" id="PS50112"/>
    </source>
</evidence>
<dbReference type="CDD" id="cd01948">
    <property type="entry name" value="EAL"/>
    <property type="match status" value="1"/>
</dbReference>
<organism evidence="5 6">
    <name type="scientific">Leptothrix discophora</name>
    <dbReference type="NCBI Taxonomy" id="89"/>
    <lineage>
        <taxon>Bacteria</taxon>
        <taxon>Pseudomonadati</taxon>
        <taxon>Pseudomonadota</taxon>
        <taxon>Betaproteobacteria</taxon>
        <taxon>Burkholderiales</taxon>
        <taxon>Sphaerotilaceae</taxon>
        <taxon>Leptothrix</taxon>
    </lineage>
</organism>
<reference evidence="5 6" key="1">
    <citation type="submission" date="2023-08" db="EMBL/GenBank/DDBJ databases">
        <authorList>
            <person name="Roldan D.M."/>
            <person name="Menes R.J."/>
        </authorList>
    </citation>
    <scope>NUCLEOTIDE SEQUENCE [LARGE SCALE GENOMIC DNA]</scope>
    <source>
        <strain evidence="5 6">CCM 2812</strain>
    </source>
</reference>
<dbReference type="InterPro" id="IPR035919">
    <property type="entry name" value="EAL_sf"/>
</dbReference>
<dbReference type="CDD" id="cd01949">
    <property type="entry name" value="GGDEF"/>
    <property type="match status" value="1"/>
</dbReference>
<evidence type="ECO:0000313" key="5">
    <source>
        <dbReference type="EMBL" id="MDP4299693.1"/>
    </source>
</evidence>
<accession>A0ABT9FZP9</accession>
<dbReference type="SMART" id="SM00052">
    <property type="entry name" value="EAL"/>
    <property type="match status" value="1"/>
</dbReference>